<name>A0A1R4GS01_BREDI</name>
<dbReference type="SMART" id="SM00388">
    <property type="entry name" value="HisKA"/>
    <property type="match status" value="1"/>
</dbReference>
<dbReference type="CDD" id="cd00082">
    <property type="entry name" value="HisKA"/>
    <property type="match status" value="1"/>
</dbReference>
<dbReference type="InterPro" id="IPR050351">
    <property type="entry name" value="BphY/WalK/GraS-like"/>
</dbReference>
<evidence type="ECO:0000256" key="2">
    <source>
        <dbReference type="ARBA" id="ARBA00012438"/>
    </source>
</evidence>
<dbReference type="Gene3D" id="3.30.565.10">
    <property type="entry name" value="Histidine kinase-like ATPase, C-terminal domain"/>
    <property type="match status" value="1"/>
</dbReference>
<dbReference type="OrthoDB" id="9808408at2"/>
<evidence type="ECO:0000256" key="1">
    <source>
        <dbReference type="ARBA" id="ARBA00000085"/>
    </source>
</evidence>
<dbReference type="GO" id="GO:0007234">
    <property type="term" value="P:osmosensory signaling via phosphorelay pathway"/>
    <property type="evidence" value="ECO:0007669"/>
    <property type="project" value="TreeGrafter"/>
</dbReference>
<feature type="transmembrane region" description="Helical" evidence="7">
    <location>
        <begin position="192"/>
        <end position="219"/>
    </location>
</feature>
<evidence type="ECO:0000256" key="7">
    <source>
        <dbReference type="SAM" id="Phobius"/>
    </source>
</evidence>
<dbReference type="SUPFAM" id="SSF55874">
    <property type="entry name" value="ATPase domain of HSP90 chaperone/DNA topoisomerase II/histidine kinase"/>
    <property type="match status" value="1"/>
</dbReference>
<dbReference type="InterPro" id="IPR007891">
    <property type="entry name" value="CHASE3"/>
</dbReference>
<feature type="domain" description="Histidine kinase" evidence="8">
    <location>
        <begin position="264"/>
        <end position="500"/>
    </location>
</feature>
<dbReference type="GO" id="GO:0000156">
    <property type="term" value="F:phosphorelay response regulator activity"/>
    <property type="evidence" value="ECO:0007669"/>
    <property type="project" value="TreeGrafter"/>
</dbReference>
<proteinExistence type="predicted"/>
<evidence type="ECO:0000256" key="5">
    <source>
        <dbReference type="ARBA" id="ARBA00022777"/>
    </source>
</evidence>
<dbReference type="CDD" id="cd00075">
    <property type="entry name" value="HATPase"/>
    <property type="match status" value="1"/>
</dbReference>
<protein>
    <recommendedName>
        <fullName evidence="2">histidine kinase</fullName>
        <ecNumber evidence="2">2.7.13.3</ecNumber>
    </recommendedName>
</protein>
<dbReference type="InterPro" id="IPR036097">
    <property type="entry name" value="HisK_dim/P_sf"/>
</dbReference>
<comment type="catalytic activity">
    <reaction evidence="1">
        <text>ATP + protein L-histidine = ADP + protein N-phospho-L-histidine.</text>
        <dbReference type="EC" id="2.7.13.3"/>
    </reaction>
</comment>
<dbReference type="InterPro" id="IPR036890">
    <property type="entry name" value="HATPase_C_sf"/>
</dbReference>
<dbReference type="GO" id="GO:0030295">
    <property type="term" value="F:protein kinase activator activity"/>
    <property type="evidence" value="ECO:0007669"/>
    <property type="project" value="TreeGrafter"/>
</dbReference>
<dbReference type="InterPro" id="IPR005467">
    <property type="entry name" value="His_kinase_dom"/>
</dbReference>
<keyword evidence="5 9" id="KW-0418">Kinase</keyword>
<dbReference type="Gene3D" id="1.10.287.130">
    <property type="match status" value="1"/>
</dbReference>
<dbReference type="InterPro" id="IPR004358">
    <property type="entry name" value="Sig_transdc_His_kin-like_C"/>
</dbReference>
<dbReference type="PROSITE" id="PS50109">
    <property type="entry name" value="HIS_KIN"/>
    <property type="match status" value="1"/>
</dbReference>
<keyword evidence="6" id="KW-0175">Coiled coil</keyword>
<evidence type="ECO:0000256" key="3">
    <source>
        <dbReference type="ARBA" id="ARBA00022553"/>
    </source>
</evidence>
<evidence type="ECO:0000256" key="4">
    <source>
        <dbReference type="ARBA" id="ARBA00022679"/>
    </source>
</evidence>
<keyword evidence="7" id="KW-0472">Membrane</keyword>
<keyword evidence="7" id="KW-1133">Transmembrane helix</keyword>
<keyword evidence="4" id="KW-0808">Transferase</keyword>
<dbReference type="GO" id="GO:0000155">
    <property type="term" value="F:phosphorelay sensor kinase activity"/>
    <property type="evidence" value="ECO:0007669"/>
    <property type="project" value="InterPro"/>
</dbReference>
<dbReference type="InterPro" id="IPR003661">
    <property type="entry name" value="HisK_dim/P_dom"/>
</dbReference>
<dbReference type="PRINTS" id="PR00344">
    <property type="entry name" value="BCTRLSENSOR"/>
</dbReference>
<dbReference type="Proteomes" id="UP000195766">
    <property type="component" value="Unassembled WGS sequence"/>
</dbReference>
<feature type="coiled-coil region" evidence="6">
    <location>
        <begin position="237"/>
        <end position="300"/>
    </location>
</feature>
<dbReference type="SUPFAM" id="SSF47384">
    <property type="entry name" value="Homodimeric domain of signal transducing histidine kinase"/>
    <property type="match status" value="1"/>
</dbReference>
<gene>
    <name evidence="9" type="ORF">FM111_15665</name>
</gene>
<reference evidence="9 10" key="1">
    <citation type="submission" date="2017-02" db="EMBL/GenBank/DDBJ databases">
        <authorList>
            <person name="Peterson S.W."/>
        </authorList>
    </citation>
    <scope>NUCLEOTIDE SEQUENCE [LARGE SCALE GENOMIC DNA]</scope>
    <source>
        <strain evidence="9 10">3F5N</strain>
    </source>
</reference>
<dbReference type="EMBL" id="FUIE01000087">
    <property type="protein sequence ID" value="SJM71030.1"/>
    <property type="molecule type" value="Genomic_DNA"/>
</dbReference>
<evidence type="ECO:0000256" key="6">
    <source>
        <dbReference type="SAM" id="Coils"/>
    </source>
</evidence>
<evidence type="ECO:0000313" key="10">
    <source>
        <dbReference type="Proteomes" id="UP000195766"/>
    </source>
</evidence>
<keyword evidence="3" id="KW-0597">Phosphoprotein</keyword>
<dbReference type="AlphaFoldDB" id="A0A1R4GS01"/>
<dbReference type="EC" id="2.7.13.3" evidence="2"/>
<dbReference type="CDD" id="cd19410">
    <property type="entry name" value="HK9-like_sensor"/>
    <property type="match status" value="1"/>
</dbReference>
<dbReference type="Pfam" id="PF02518">
    <property type="entry name" value="HATPase_c"/>
    <property type="match status" value="1"/>
</dbReference>
<keyword evidence="7" id="KW-0812">Transmembrane</keyword>
<dbReference type="Pfam" id="PF05227">
    <property type="entry name" value="CHASE3"/>
    <property type="match status" value="1"/>
</dbReference>
<sequence length="511" mass="56621">MKRIRPALRTFGIFLRTPTLSRSIIALLALALLLLLAVNTATLVMIQRTSNYNDTVDHSQQVRLAAKDTLMLLTDAETGQRGFMLTARTEYLGVHDNAVAKLPAVLERLESLVANDAESSARVVKVRQMTRDRLGLMDETINLTRTGRIGEAVSRIRGGQGKTLMDAMRVELAAIDAIEARRLAERTQQSEWAQAVTVAVNALAGVLILVLAGISVWLVRRYVAEIEAAHFELDRVNAGLENEVRDRTAELTRANEEIQRFAYIVSHDLRAPLVNVMGYTSELEQVAKQLDEQLTAVEAAHPGLVDPEAVRAVREDAPEAVGFIRTSTAKMDRLINAILRLSREGRRALAPEVLDMSGMVQTIADTVHHQVVETGGEVVIGRLPVLESDRLAIEQIFGNLIDNAVKYQQPDRPIRVEVQGQETPGGWVEYRISDNGRGVSPKDHERIFELFRRAGKQDKPGEGLGLAFVRNIVRRLGGSIDVESELGQGSTFHLKFPKRLTMLGDYQGDRL</sequence>
<dbReference type="InterPro" id="IPR003594">
    <property type="entry name" value="HATPase_dom"/>
</dbReference>
<dbReference type="PANTHER" id="PTHR42878">
    <property type="entry name" value="TWO-COMPONENT HISTIDINE KINASE"/>
    <property type="match status" value="1"/>
</dbReference>
<dbReference type="SMART" id="SM00387">
    <property type="entry name" value="HATPase_c"/>
    <property type="match status" value="1"/>
</dbReference>
<accession>A0A1R4GS01</accession>
<dbReference type="RefSeq" id="WP_087141887.1">
    <property type="nucleotide sequence ID" value="NZ_FUIE01000087.1"/>
</dbReference>
<dbReference type="PANTHER" id="PTHR42878:SF15">
    <property type="entry name" value="BACTERIOPHYTOCHROME"/>
    <property type="match status" value="1"/>
</dbReference>
<organism evidence="9 10">
    <name type="scientific">Brevundimonas diminuta 3F5N</name>
    <dbReference type="NCBI Taxonomy" id="1255603"/>
    <lineage>
        <taxon>Bacteria</taxon>
        <taxon>Pseudomonadati</taxon>
        <taxon>Pseudomonadota</taxon>
        <taxon>Alphaproteobacteria</taxon>
        <taxon>Caulobacterales</taxon>
        <taxon>Caulobacteraceae</taxon>
        <taxon>Brevundimonas</taxon>
    </lineage>
</organism>
<evidence type="ECO:0000259" key="8">
    <source>
        <dbReference type="PROSITE" id="PS50109"/>
    </source>
</evidence>
<evidence type="ECO:0000313" key="9">
    <source>
        <dbReference type="EMBL" id="SJM71030.1"/>
    </source>
</evidence>